<dbReference type="EMBL" id="MT234338">
    <property type="protein sequence ID" value="QIW87279.1"/>
    <property type="molecule type" value="Genomic_DNA"/>
</dbReference>
<gene>
    <name evidence="1" type="ORF">Ab1vBOLIVR1_gp84</name>
</gene>
<sequence length="155" mass="17956">MHVYLKIKIKSLAAEASMIRQQENKVSDNHRARVRMRRAIEQKSVHEGQNTIRYDISQHAIARIEKALAKSKARVAQGKPEIFWGLRNHRTNEVRKEARSSFIAYGFLRGKSLASIEQTDKPIDWDRVESLVKKYGEGDIRVLLQQLTEWADTSK</sequence>
<keyword evidence="2" id="KW-1185">Reference proteome</keyword>
<accession>A0A858MRQ6</accession>
<reference evidence="1 2" key="1">
    <citation type="submission" date="2020-03" db="EMBL/GenBank/DDBJ databases">
        <authorList>
            <person name="Holtappels D."/>
            <person name="Bomans J.P.J."/>
            <person name="Lavigne R."/>
            <person name="Wagemans J."/>
        </authorList>
    </citation>
    <scope>NUCLEOTIDE SEQUENCE [LARGE SCALE GENOMIC DNA]</scope>
    <source>
        <strain evidence="1 2">OLIVR1</strain>
    </source>
</reference>
<evidence type="ECO:0000313" key="2">
    <source>
        <dbReference type="Proteomes" id="UP000671973"/>
    </source>
</evidence>
<evidence type="ECO:0000313" key="1">
    <source>
        <dbReference type="EMBL" id="QIW87279.1"/>
    </source>
</evidence>
<proteinExistence type="predicted"/>
<organism evidence="1 2">
    <name type="scientific">Agrobacterium phage OLIVR1</name>
    <dbReference type="NCBI Taxonomy" id="2723769"/>
    <lineage>
        <taxon>Viruses</taxon>
        <taxon>Duplodnaviria</taxon>
        <taxon>Heunggongvirae</taxon>
        <taxon>Uroviricota</taxon>
        <taxon>Caudoviricetes</taxon>
        <taxon>Schitoviridae</taxon>
        <taxon>Oliverunavirus</taxon>
        <taxon>Oliverunavirus OLIVR1</taxon>
    </lineage>
</organism>
<name>A0A858MRQ6_9CAUD</name>
<dbReference type="Proteomes" id="UP000671973">
    <property type="component" value="Segment"/>
</dbReference>
<protein>
    <submittedName>
        <fullName evidence="1">Putative structural protein</fullName>
    </submittedName>
</protein>